<keyword evidence="2" id="KW-1185">Reference proteome</keyword>
<sequence>MELMQDYIDKNPVEIAPETPVNESRTFNLPHYVVKKQKNQNAKYRIVFGGSSHTPGHPTLNEILEQGPNLLPEILATLLPFRLHK</sequence>
<evidence type="ECO:0000313" key="1">
    <source>
        <dbReference type="EMBL" id="GBO14213.1"/>
    </source>
</evidence>
<gene>
    <name evidence="1" type="ORF">AVEN_130880_1</name>
</gene>
<comment type="caution">
    <text evidence="1">The sequence shown here is derived from an EMBL/GenBank/DDBJ whole genome shotgun (WGS) entry which is preliminary data.</text>
</comment>
<accession>A0A4Y2UNF7</accession>
<evidence type="ECO:0000313" key="2">
    <source>
        <dbReference type="Proteomes" id="UP000499080"/>
    </source>
</evidence>
<reference evidence="1 2" key="1">
    <citation type="journal article" date="2019" name="Sci. Rep.">
        <title>Orb-weaving spider Araneus ventricosus genome elucidates the spidroin gene catalogue.</title>
        <authorList>
            <person name="Kono N."/>
            <person name="Nakamura H."/>
            <person name="Ohtoshi R."/>
            <person name="Moran D.A.P."/>
            <person name="Shinohara A."/>
            <person name="Yoshida Y."/>
            <person name="Fujiwara M."/>
            <person name="Mori M."/>
            <person name="Tomita M."/>
            <person name="Arakawa K."/>
        </authorList>
    </citation>
    <scope>NUCLEOTIDE SEQUENCE [LARGE SCALE GENOMIC DNA]</scope>
</reference>
<dbReference type="OrthoDB" id="6431949at2759"/>
<name>A0A4Y2UNF7_ARAVE</name>
<proteinExistence type="predicted"/>
<protein>
    <submittedName>
        <fullName evidence="1">Uncharacterized protein</fullName>
    </submittedName>
</protein>
<dbReference type="Proteomes" id="UP000499080">
    <property type="component" value="Unassembled WGS sequence"/>
</dbReference>
<dbReference type="EMBL" id="BGPR01038376">
    <property type="protein sequence ID" value="GBO14213.1"/>
    <property type="molecule type" value="Genomic_DNA"/>
</dbReference>
<organism evidence="1 2">
    <name type="scientific">Araneus ventricosus</name>
    <name type="common">Orbweaver spider</name>
    <name type="synonym">Epeira ventricosa</name>
    <dbReference type="NCBI Taxonomy" id="182803"/>
    <lineage>
        <taxon>Eukaryota</taxon>
        <taxon>Metazoa</taxon>
        <taxon>Ecdysozoa</taxon>
        <taxon>Arthropoda</taxon>
        <taxon>Chelicerata</taxon>
        <taxon>Arachnida</taxon>
        <taxon>Araneae</taxon>
        <taxon>Araneomorphae</taxon>
        <taxon>Entelegynae</taxon>
        <taxon>Araneoidea</taxon>
        <taxon>Araneidae</taxon>
        <taxon>Araneus</taxon>
    </lineage>
</organism>
<dbReference type="AlphaFoldDB" id="A0A4Y2UNF7"/>